<reference evidence="8 10" key="3">
    <citation type="journal article" date="2016" name="Proc. Natl. Acad. Sci. U.S.A.">
        <title>Comparative genomics of biotechnologically important yeasts.</title>
        <authorList>
            <person name="Riley R."/>
            <person name="Haridas S."/>
            <person name="Wolfe K.H."/>
            <person name="Lopes M.R."/>
            <person name="Hittinger C.T."/>
            <person name="Goeker M."/>
            <person name="Salamov A.A."/>
            <person name="Wisecaver J.H."/>
            <person name="Long T.M."/>
            <person name="Calvey C.H."/>
            <person name="Aerts A.L."/>
            <person name="Barry K.W."/>
            <person name="Choi C."/>
            <person name="Clum A."/>
            <person name="Coughlan A.Y."/>
            <person name="Deshpande S."/>
            <person name="Douglass A.P."/>
            <person name="Hanson S.J."/>
            <person name="Klenk H.-P."/>
            <person name="LaButti K.M."/>
            <person name="Lapidus A."/>
            <person name="Lindquist E.A."/>
            <person name="Lipzen A.M."/>
            <person name="Meier-Kolthoff J.P."/>
            <person name="Ohm R.A."/>
            <person name="Otillar R.P."/>
            <person name="Pangilinan J.L."/>
            <person name="Peng Y."/>
            <person name="Rokas A."/>
            <person name="Rosa C.A."/>
            <person name="Scheuner C."/>
            <person name="Sibirny A.A."/>
            <person name="Slot J.C."/>
            <person name="Stielow J.B."/>
            <person name="Sun H."/>
            <person name="Kurtzman C.P."/>
            <person name="Blackwell M."/>
            <person name="Grigoriev I.V."/>
            <person name="Jeffries T.W."/>
        </authorList>
    </citation>
    <scope>NUCLEOTIDE SEQUENCE [LARGE SCALE GENOMIC DNA]</scope>
    <source>
        <strain evidence="10">ATCC 18201 / CBS 1600 / BCRC 20928 / JCM 3617 / NBRC 0987 / NRRL Y-1542</strain>
        <strain evidence="8">NRRL Y-1542</strain>
    </source>
</reference>
<feature type="region of interest" description="Disordered" evidence="5">
    <location>
        <begin position="148"/>
        <end position="197"/>
    </location>
</feature>
<dbReference type="Gene3D" id="1.10.30.10">
    <property type="entry name" value="High mobility group box domain"/>
    <property type="match status" value="1"/>
</dbReference>
<dbReference type="GO" id="GO:0000122">
    <property type="term" value="P:negative regulation of transcription by RNA polymerase II"/>
    <property type="evidence" value="ECO:0007669"/>
    <property type="project" value="TreeGrafter"/>
</dbReference>
<evidence type="ECO:0000313" key="7">
    <source>
        <dbReference type="EMBL" id="CEP25221.1"/>
    </source>
</evidence>
<dbReference type="SUPFAM" id="SSF47095">
    <property type="entry name" value="HMG-box"/>
    <property type="match status" value="1"/>
</dbReference>
<dbReference type="OMA" id="CKADGSH"/>
<evidence type="ECO:0000256" key="5">
    <source>
        <dbReference type="SAM" id="MobiDB-lite"/>
    </source>
</evidence>
<dbReference type="InterPro" id="IPR036910">
    <property type="entry name" value="HMG_box_dom_sf"/>
</dbReference>
<dbReference type="AlphaFoldDB" id="A0A0H5C9V9"/>
<reference evidence="7" key="1">
    <citation type="submission" date="2014-12" db="EMBL/GenBank/DDBJ databases">
        <authorList>
            <person name="Jaenicke S."/>
        </authorList>
    </citation>
    <scope>NUCLEOTIDE SEQUENCE [LARGE SCALE GENOMIC DNA]</scope>
    <source>
        <strain evidence="7">CBS1600</strain>
    </source>
</reference>
<dbReference type="GO" id="GO:0000978">
    <property type="term" value="F:RNA polymerase II cis-regulatory region sequence-specific DNA binding"/>
    <property type="evidence" value="ECO:0007669"/>
    <property type="project" value="TreeGrafter"/>
</dbReference>
<dbReference type="GO" id="GO:0001228">
    <property type="term" value="F:DNA-binding transcription activator activity, RNA polymerase II-specific"/>
    <property type="evidence" value="ECO:0007669"/>
    <property type="project" value="TreeGrafter"/>
</dbReference>
<feature type="domain" description="HMG box" evidence="6">
    <location>
        <begin position="69"/>
        <end position="138"/>
    </location>
</feature>
<organism evidence="7 9">
    <name type="scientific">Cyberlindnera jadinii (strain ATCC 18201 / CBS 1600 / BCRC 20928 / JCM 3617 / NBRC 0987 / NRRL Y-1542)</name>
    <name type="common">Torula yeast</name>
    <name type="synonym">Candida utilis</name>
    <dbReference type="NCBI Taxonomy" id="983966"/>
    <lineage>
        <taxon>Eukaryota</taxon>
        <taxon>Fungi</taxon>
        <taxon>Dikarya</taxon>
        <taxon>Ascomycota</taxon>
        <taxon>Saccharomycotina</taxon>
        <taxon>Saccharomycetes</taxon>
        <taxon>Phaffomycetales</taxon>
        <taxon>Phaffomycetaceae</taxon>
        <taxon>Cyberlindnera</taxon>
    </lineage>
</organism>
<reference evidence="9" key="2">
    <citation type="journal article" date="2015" name="J. Biotechnol.">
        <title>The structure of the Cyberlindnera jadinii genome and its relation to Candida utilis analyzed by the occurrence of single nucleotide polymorphisms.</title>
        <authorList>
            <person name="Rupp O."/>
            <person name="Brinkrolf K."/>
            <person name="Buerth C."/>
            <person name="Kunigo M."/>
            <person name="Schneider J."/>
            <person name="Jaenicke S."/>
            <person name="Goesmann A."/>
            <person name="Puehler A."/>
            <person name="Jaeger K.-E."/>
            <person name="Ernst J.F."/>
        </authorList>
    </citation>
    <scope>NUCLEOTIDE SEQUENCE [LARGE SCALE GENOMIC DNA]</scope>
    <source>
        <strain evidence="9">ATCC 18201 / CBS 1600 / BCRC 20928 / JCM 3617 / NBRC 0987 / NRRL Y-1542</strain>
    </source>
</reference>
<dbReference type="CDD" id="cd01389">
    <property type="entry name" value="HMG-box_ROX1-like"/>
    <property type="match status" value="1"/>
</dbReference>
<evidence type="ECO:0000313" key="10">
    <source>
        <dbReference type="Proteomes" id="UP000094389"/>
    </source>
</evidence>
<feature type="DNA-binding region" description="HMG box" evidence="4">
    <location>
        <begin position="69"/>
        <end position="138"/>
    </location>
</feature>
<keyword evidence="1" id="KW-0805">Transcription regulation</keyword>
<gene>
    <name evidence="7" type="primary">RFG1</name>
    <name evidence="7" type="ORF">BN1211_6237</name>
    <name evidence="8" type="ORF">CYBJADRAFT_169348</name>
</gene>
<protein>
    <submittedName>
        <fullName evidence="7">RFG1 protein</fullName>
    </submittedName>
</protein>
<dbReference type="Proteomes" id="UP000038830">
    <property type="component" value="Unassembled WGS sequence"/>
</dbReference>
<dbReference type="InterPro" id="IPR009071">
    <property type="entry name" value="HMG_box_dom"/>
</dbReference>
<name>A0A0H5C9V9_CYBJN</name>
<dbReference type="GO" id="GO:0005634">
    <property type="term" value="C:nucleus"/>
    <property type="evidence" value="ECO:0007669"/>
    <property type="project" value="UniProtKB-UniRule"/>
</dbReference>
<dbReference type="PANTHER" id="PTHR10270:SF161">
    <property type="entry name" value="SEX-DETERMINING REGION Y PROTEIN"/>
    <property type="match status" value="1"/>
</dbReference>
<evidence type="ECO:0000256" key="2">
    <source>
        <dbReference type="ARBA" id="ARBA00023125"/>
    </source>
</evidence>
<dbReference type="PANTHER" id="PTHR10270">
    <property type="entry name" value="SOX TRANSCRIPTION FACTOR"/>
    <property type="match status" value="1"/>
</dbReference>
<keyword evidence="3" id="KW-0804">Transcription</keyword>
<dbReference type="SMART" id="SM00398">
    <property type="entry name" value="HMG"/>
    <property type="match status" value="1"/>
</dbReference>
<keyword evidence="4" id="KW-0539">Nucleus</keyword>
<dbReference type="Pfam" id="PF00505">
    <property type="entry name" value="HMG_box"/>
    <property type="match status" value="1"/>
</dbReference>
<feature type="compositionally biased region" description="Low complexity" evidence="5">
    <location>
        <begin position="219"/>
        <end position="249"/>
    </location>
</feature>
<dbReference type="InterPro" id="IPR050140">
    <property type="entry name" value="SRY-related_HMG-box_TF-like"/>
</dbReference>
<dbReference type="GO" id="GO:0030154">
    <property type="term" value="P:cell differentiation"/>
    <property type="evidence" value="ECO:0007669"/>
    <property type="project" value="TreeGrafter"/>
</dbReference>
<evidence type="ECO:0000256" key="1">
    <source>
        <dbReference type="ARBA" id="ARBA00023015"/>
    </source>
</evidence>
<feature type="compositionally biased region" description="Polar residues" evidence="5">
    <location>
        <begin position="40"/>
        <end position="55"/>
    </location>
</feature>
<keyword evidence="10" id="KW-1185">Reference proteome</keyword>
<evidence type="ECO:0000259" key="6">
    <source>
        <dbReference type="PROSITE" id="PS50118"/>
    </source>
</evidence>
<dbReference type="OrthoDB" id="6247875at2759"/>
<evidence type="ECO:0000313" key="9">
    <source>
        <dbReference type="Proteomes" id="UP000038830"/>
    </source>
</evidence>
<evidence type="ECO:0000256" key="4">
    <source>
        <dbReference type="PROSITE-ProRule" id="PRU00267"/>
    </source>
</evidence>
<feature type="compositionally biased region" description="Polar residues" evidence="5">
    <location>
        <begin position="184"/>
        <end position="193"/>
    </location>
</feature>
<dbReference type="STRING" id="983966.A0A0H5C9V9"/>
<dbReference type="FunFam" id="1.10.30.10:FF:000041">
    <property type="entry name" value="HMG box family protein"/>
    <property type="match status" value="1"/>
</dbReference>
<sequence length="340" mass="38731">MNTIEKKPTLPPLADIMRVPFGQQPMAVPVEPSRPKVMNVTVSSPPSLTVQSSPRKQQKCTCKADGSHIPRPRNAFILFRQQYHQRVLDEGDMIKTNPDVSRELGRRWRDLSPKEKEHWNKLAEEEKKRHAEKYPGYRYVPRRFGKKGSCPHCKAKSRRTTTNAMASSTSPNLPNSSTGLVSPISVSPKSPMTSDEHAVAQSFLSLRNQGQDHIVYPSQQQQRQQHHQQQQQQHYAQYHQQQLHNAPQQYQYQPQHHIPVYHQPVGPARHTHHQPPAQSVGYIVGQSHSPQPLYQQQYTLPPVPFNQPFQTKLPSLKPYSVGRELPVPVPSTSSLASLLN</sequence>
<accession>A0A1E4RW47</accession>
<keyword evidence="2 4" id="KW-0238">DNA-binding</keyword>
<feature type="region of interest" description="Disordered" evidence="5">
    <location>
        <begin position="30"/>
        <end position="67"/>
    </location>
</feature>
<dbReference type="Proteomes" id="UP000094389">
    <property type="component" value="Unassembled WGS sequence"/>
</dbReference>
<feature type="region of interest" description="Disordered" evidence="5">
    <location>
        <begin position="217"/>
        <end position="249"/>
    </location>
</feature>
<accession>A0A0H5C9V9</accession>
<feature type="compositionally biased region" description="Low complexity" evidence="5">
    <location>
        <begin position="167"/>
        <end position="178"/>
    </location>
</feature>
<dbReference type="EMBL" id="KV453940">
    <property type="protein sequence ID" value="ODV71494.1"/>
    <property type="molecule type" value="Genomic_DNA"/>
</dbReference>
<dbReference type="EMBL" id="CDQK01000007">
    <property type="protein sequence ID" value="CEP25221.1"/>
    <property type="molecule type" value="Genomic_DNA"/>
</dbReference>
<evidence type="ECO:0000256" key="3">
    <source>
        <dbReference type="ARBA" id="ARBA00023163"/>
    </source>
</evidence>
<proteinExistence type="predicted"/>
<dbReference type="PROSITE" id="PS50118">
    <property type="entry name" value="HMG_BOX_2"/>
    <property type="match status" value="1"/>
</dbReference>
<evidence type="ECO:0000313" key="8">
    <source>
        <dbReference type="EMBL" id="ODV71494.1"/>
    </source>
</evidence>